<dbReference type="Proteomes" id="UP001515660">
    <property type="component" value="Unassembled WGS sequence"/>
</dbReference>
<keyword evidence="1" id="KW-0732">Signal</keyword>
<protein>
    <submittedName>
        <fullName evidence="2">Heme-binding protein</fullName>
    </submittedName>
</protein>
<dbReference type="Pfam" id="PF04832">
    <property type="entry name" value="SOUL"/>
    <property type="match status" value="1"/>
</dbReference>
<comment type="caution">
    <text evidence="2">The sequence shown here is derived from an EMBL/GenBank/DDBJ whole genome shotgun (WGS) entry which is preliminary data.</text>
</comment>
<dbReference type="RefSeq" id="WP_166402547.1">
    <property type="nucleotide sequence ID" value="NZ_JAANHS010000004.1"/>
</dbReference>
<dbReference type="Gene3D" id="3.20.80.10">
    <property type="entry name" value="Regulatory factor, effector binding domain"/>
    <property type="match status" value="1"/>
</dbReference>
<dbReference type="SUPFAM" id="SSF55136">
    <property type="entry name" value="Probable bacterial effector-binding domain"/>
    <property type="match status" value="1"/>
</dbReference>
<sequence length="194" mass="21356">MLKRIILALGVAMATGAGAETMHKGYEMPPYTVDWQDGTREIRSYGPHLLAEVKVSGSRSGAIQKGFRVLAGYIFGGNASGEKIAMTVPVAQTPEPGGETWIVSFMMPARYTTDTLPAPRSEAIRFVKAGPSRQLVERFSGIPGTDTLADRAEALRAWAKQQGYEILAGPHYYFYDAPMTLPWKRRNEVAFTIR</sequence>
<evidence type="ECO:0000256" key="1">
    <source>
        <dbReference type="SAM" id="SignalP"/>
    </source>
</evidence>
<evidence type="ECO:0000313" key="2">
    <source>
        <dbReference type="EMBL" id="NHB76508.1"/>
    </source>
</evidence>
<accession>A0ABX0G5J0</accession>
<gene>
    <name evidence="2" type="ORF">G8O29_07105</name>
</gene>
<dbReference type="InterPro" id="IPR011256">
    <property type="entry name" value="Reg_factor_effector_dom_sf"/>
</dbReference>
<organism evidence="2 3">
    <name type="scientific">Rhodobacter calidifons</name>
    <dbReference type="NCBI Taxonomy" id="2715277"/>
    <lineage>
        <taxon>Bacteria</taxon>
        <taxon>Pseudomonadati</taxon>
        <taxon>Pseudomonadota</taxon>
        <taxon>Alphaproteobacteria</taxon>
        <taxon>Rhodobacterales</taxon>
        <taxon>Rhodobacter group</taxon>
        <taxon>Rhodobacter</taxon>
    </lineage>
</organism>
<evidence type="ECO:0000313" key="3">
    <source>
        <dbReference type="Proteomes" id="UP001515660"/>
    </source>
</evidence>
<name>A0ABX0G5J0_9RHOB</name>
<feature type="chain" id="PRO_5045656996" evidence="1">
    <location>
        <begin position="20"/>
        <end position="194"/>
    </location>
</feature>
<dbReference type="PANTHER" id="PTHR11220:SF58">
    <property type="entry name" value="SOUL HEME-BINDING FAMILY PROTEIN"/>
    <property type="match status" value="1"/>
</dbReference>
<dbReference type="EMBL" id="JAANHS010000004">
    <property type="protein sequence ID" value="NHB76508.1"/>
    <property type="molecule type" value="Genomic_DNA"/>
</dbReference>
<feature type="signal peptide" evidence="1">
    <location>
        <begin position="1"/>
        <end position="19"/>
    </location>
</feature>
<dbReference type="PANTHER" id="PTHR11220">
    <property type="entry name" value="HEME-BINDING PROTEIN-RELATED"/>
    <property type="match status" value="1"/>
</dbReference>
<dbReference type="InterPro" id="IPR006917">
    <property type="entry name" value="SOUL_heme-bd"/>
</dbReference>
<reference evidence="2 3" key="1">
    <citation type="journal article" date="2022" name="Microorganisms">
        <title>Genome Sequence and Characterization of a Xanthorhodopsin-Containing, Aerobic Anoxygenic Phototrophic Rhodobacter Species, Isolated from Mesophilic Conditions at Yellowstone National Park.</title>
        <authorList>
            <person name="Kyndt J.A."/>
            <person name="Robertson S."/>
            <person name="Shoffstall I.B."/>
            <person name="Ramaley R.F."/>
            <person name="Meyer T.E."/>
        </authorList>
    </citation>
    <scope>NUCLEOTIDE SEQUENCE [LARGE SCALE GENOMIC DNA]</scope>
    <source>
        <strain evidence="2 3">M37P</strain>
    </source>
</reference>
<keyword evidence="3" id="KW-1185">Reference proteome</keyword>
<proteinExistence type="predicted"/>